<reference evidence="5" key="1">
    <citation type="journal article" date="2020" name="Stud. Mycol.">
        <title>101 Dothideomycetes genomes: a test case for predicting lifestyles and emergence of pathogens.</title>
        <authorList>
            <person name="Haridas S."/>
            <person name="Albert R."/>
            <person name="Binder M."/>
            <person name="Bloem J."/>
            <person name="Labutti K."/>
            <person name="Salamov A."/>
            <person name="Andreopoulos B."/>
            <person name="Baker S."/>
            <person name="Barry K."/>
            <person name="Bills G."/>
            <person name="Bluhm B."/>
            <person name="Cannon C."/>
            <person name="Castanera R."/>
            <person name="Culley D."/>
            <person name="Daum C."/>
            <person name="Ezra D."/>
            <person name="Gonzalez J."/>
            <person name="Henrissat B."/>
            <person name="Kuo A."/>
            <person name="Liang C."/>
            <person name="Lipzen A."/>
            <person name="Lutzoni F."/>
            <person name="Magnuson J."/>
            <person name="Mondo S."/>
            <person name="Nolan M."/>
            <person name="Ohm R."/>
            <person name="Pangilinan J."/>
            <person name="Park H.-J."/>
            <person name="Ramirez L."/>
            <person name="Alfaro M."/>
            <person name="Sun H."/>
            <person name="Tritt A."/>
            <person name="Yoshinaga Y."/>
            <person name="Zwiers L.-H."/>
            <person name="Turgeon B."/>
            <person name="Goodwin S."/>
            <person name="Spatafora J."/>
            <person name="Crous P."/>
            <person name="Grigoriev I."/>
        </authorList>
    </citation>
    <scope>NUCLEOTIDE SEQUENCE</scope>
    <source>
        <strain evidence="5">CBS 125425</strain>
    </source>
</reference>
<feature type="repeat" description="ANK" evidence="3">
    <location>
        <begin position="53"/>
        <end position="85"/>
    </location>
</feature>
<dbReference type="PROSITE" id="PS50297">
    <property type="entry name" value="ANK_REP_REGION"/>
    <property type="match status" value="2"/>
</dbReference>
<evidence type="ECO:0000313" key="6">
    <source>
        <dbReference type="Proteomes" id="UP000799444"/>
    </source>
</evidence>
<keyword evidence="6" id="KW-1185">Reference proteome</keyword>
<evidence type="ECO:0000256" key="4">
    <source>
        <dbReference type="SAM" id="MobiDB-lite"/>
    </source>
</evidence>
<dbReference type="EMBL" id="ML996145">
    <property type="protein sequence ID" value="KAF2734617.1"/>
    <property type="molecule type" value="Genomic_DNA"/>
</dbReference>
<keyword evidence="1" id="KW-0677">Repeat</keyword>
<dbReference type="SUPFAM" id="SSF48403">
    <property type="entry name" value="Ankyrin repeat"/>
    <property type="match status" value="1"/>
</dbReference>
<dbReference type="OrthoDB" id="10057496at2759"/>
<dbReference type="PROSITE" id="PS50088">
    <property type="entry name" value="ANK_REPEAT"/>
    <property type="match status" value="2"/>
</dbReference>
<protein>
    <submittedName>
        <fullName evidence="5">Ankyrin</fullName>
    </submittedName>
</protein>
<dbReference type="SMART" id="SM00248">
    <property type="entry name" value="ANK"/>
    <property type="match status" value="2"/>
</dbReference>
<dbReference type="AlphaFoldDB" id="A0A9P4R0L1"/>
<dbReference type="PANTHER" id="PTHR24171">
    <property type="entry name" value="ANKYRIN REPEAT DOMAIN-CONTAINING PROTEIN 39-RELATED"/>
    <property type="match status" value="1"/>
</dbReference>
<feature type="compositionally biased region" description="Polar residues" evidence="4">
    <location>
        <begin position="191"/>
        <end position="211"/>
    </location>
</feature>
<feature type="region of interest" description="Disordered" evidence="4">
    <location>
        <begin position="160"/>
        <end position="211"/>
    </location>
</feature>
<evidence type="ECO:0000256" key="3">
    <source>
        <dbReference type="PROSITE-ProRule" id="PRU00023"/>
    </source>
</evidence>
<name>A0A9P4R0L1_9PLEO</name>
<dbReference type="InterPro" id="IPR036770">
    <property type="entry name" value="Ankyrin_rpt-contain_sf"/>
</dbReference>
<dbReference type="Pfam" id="PF12796">
    <property type="entry name" value="Ank_2"/>
    <property type="match status" value="1"/>
</dbReference>
<proteinExistence type="predicted"/>
<comment type="caution">
    <text evidence="5">The sequence shown here is derived from an EMBL/GenBank/DDBJ whole genome shotgun (WGS) entry which is preliminary data.</text>
</comment>
<evidence type="ECO:0000313" key="5">
    <source>
        <dbReference type="EMBL" id="KAF2734617.1"/>
    </source>
</evidence>
<sequence length="211" mass="21889">MPTITLDEDAIDEILYLARVNDTAELDKYLSELSTQTKHAKADLVAAAVDPYSNNTALHYAAANGHSDVIKVALSYNADDDKAPTPALINALNGAGNTPLHWAAVNGHLQCVKMLIQSGADVTIINAAGHDAVFEAEINDKQDVVDWLLGAVEALEQGVGREGEAMQDNAAESSSNDPGAASAASAASANGVESVTRQMEGMNTNASSQGG</sequence>
<evidence type="ECO:0000256" key="1">
    <source>
        <dbReference type="ARBA" id="ARBA00022737"/>
    </source>
</evidence>
<feature type="compositionally biased region" description="Low complexity" evidence="4">
    <location>
        <begin position="180"/>
        <end position="189"/>
    </location>
</feature>
<feature type="repeat" description="ANK" evidence="3">
    <location>
        <begin position="95"/>
        <end position="127"/>
    </location>
</feature>
<accession>A0A9P4R0L1</accession>
<evidence type="ECO:0000256" key="2">
    <source>
        <dbReference type="ARBA" id="ARBA00023043"/>
    </source>
</evidence>
<keyword evidence="2 3" id="KW-0040">ANK repeat</keyword>
<organism evidence="5 6">
    <name type="scientific">Polyplosphaeria fusca</name>
    <dbReference type="NCBI Taxonomy" id="682080"/>
    <lineage>
        <taxon>Eukaryota</taxon>
        <taxon>Fungi</taxon>
        <taxon>Dikarya</taxon>
        <taxon>Ascomycota</taxon>
        <taxon>Pezizomycotina</taxon>
        <taxon>Dothideomycetes</taxon>
        <taxon>Pleosporomycetidae</taxon>
        <taxon>Pleosporales</taxon>
        <taxon>Tetraplosphaeriaceae</taxon>
        <taxon>Polyplosphaeria</taxon>
    </lineage>
</organism>
<gene>
    <name evidence="5" type="ORF">EJ04DRAFT_512326</name>
</gene>
<dbReference type="Proteomes" id="UP000799444">
    <property type="component" value="Unassembled WGS sequence"/>
</dbReference>
<dbReference type="PRINTS" id="PR01415">
    <property type="entry name" value="ANKYRIN"/>
</dbReference>
<dbReference type="Gene3D" id="1.25.40.20">
    <property type="entry name" value="Ankyrin repeat-containing domain"/>
    <property type="match status" value="1"/>
</dbReference>
<dbReference type="InterPro" id="IPR002110">
    <property type="entry name" value="Ankyrin_rpt"/>
</dbReference>